<dbReference type="GO" id="GO:0005829">
    <property type="term" value="C:cytosol"/>
    <property type="evidence" value="ECO:0007669"/>
    <property type="project" value="TreeGrafter"/>
</dbReference>
<comment type="caution">
    <text evidence="6">The sequence shown here is derived from an EMBL/GenBank/DDBJ whole genome shotgun (WGS) entry which is preliminary data.</text>
</comment>
<evidence type="ECO:0000259" key="5">
    <source>
        <dbReference type="PROSITE" id="PS51554"/>
    </source>
</evidence>
<feature type="domain" description="PFL" evidence="5">
    <location>
        <begin position="3"/>
        <end position="674"/>
    </location>
</feature>
<feature type="modified residue" description="Glycine radical" evidence="3">
    <location>
        <position position="784"/>
    </location>
</feature>
<evidence type="ECO:0000313" key="7">
    <source>
        <dbReference type="Proteomes" id="UP000649604"/>
    </source>
</evidence>
<protein>
    <recommendedName>
        <fullName evidence="8">Formate C-acetyltransferase/glycerol dehydratase family glycyl radical enzyme</fullName>
    </recommendedName>
</protein>
<evidence type="ECO:0000313" key="6">
    <source>
        <dbReference type="EMBL" id="MBD3326274.1"/>
    </source>
</evidence>
<proteinExistence type="predicted"/>
<evidence type="ECO:0000256" key="3">
    <source>
        <dbReference type="PROSITE-ProRule" id="PRU00493"/>
    </source>
</evidence>
<gene>
    <name evidence="6" type="ORF">GF339_16940</name>
</gene>
<evidence type="ECO:0000256" key="2">
    <source>
        <dbReference type="ARBA" id="ARBA00023239"/>
    </source>
</evidence>
<evidence type="ECO:0000256" key="1">
    <source>
        <dbReference type="ARBA" id="ARBA00022818"/>
    </source>
</evidence>
<evidence type="ECO:0008006" key="8">
    <source>
        <dbReference type="Google" id="ProtNLM"/>
    </source>
</evidence>
<dbReference type="Proteomes" id="UP000649604">
    <property type="component" value="Unassembled WGS sequence"/>
</dbReference>
<evidence type="ECO:0000259" key="4">
    <source>
        <dbReference type="PROSITE" id="PS51149"/>
    </source>
</evidence>
<dbReference type="Gene3D" id="3.20.70.20">
    <property type="match status" value="1"/>
</dbReference>
<dbReference type="Pfam" id="PF02901">
    <property type="entry name" value="PFL-like"/>
    <property type="match status" value="1"/>
</dbReference>
<dbReference type="EMBL" id="WJJP01000554">
    <property type="protein sequence ID" value="MBD3326274.1"/>
    <property type="molecule type" value="Genomic_DNA"/>
</dbReference>
<keyword evidence="2" id="KW-0456">Lyase</keyword>
<reference evidence="6" key="1">
    <citation type="submission" date="2019-11" db="EMBL/GenBank/DDBJ databases">
        <title>Microbial mats filling the niche in hypersaline microbial mats.</title>
        <authorList>
            <person name="Wong H.L."/>
            <person name="Macleod F.I."/>
            <person name="White R.A. III"/>
            <person name="Burns B.P."/>
        </authorList>
    </citation>
    <scope>NUCLEOTIDE SEQUENCE</scope>
    <source>
        <strain evidence="6">Rbin_158</strain>
    </source>
</reference>
<keyword evidence="1 3" id="KW-0556">Organic radical</keyword>
<name>A0A9D5JXS6_9BACT</name>
<dbReference type="GO" id="GO:0016829">
    <property type="term" value="F:lyase activity"/>
    <property type="evidence" value="ECO:0007669"/>
    <property type="project" value="UniProtKB-KW"/>
</dbReference>
<dbReference type="PANTHER" id="PTHR43641:SF2">
    <property type="entry name" value="DEHYDRATASE YBIW-RELATED"/>
    <property type="match status" value="1"/>
</dbReference>
<dbReference type="PANTHER" id="PTHR43641">
    <property type="entry name" value="FORMATE ACETYLTRANSFERASE 3-RELATED"/>
    <property type="match status" value="1"/>
</dbReference>
<dbReference type="PROSITE" id="PS51554">
    <property type="entry name" value="PFL"/>
    <property type="match status" value="1"/>
</dbReference>
<dbReference type="SUPFAM" id="SSF51998">
    <property type="entry name" value="PFL-like glycyl radical enzymes"/>
    <property type="match status" value="1"/>
</dbReference>
<feature type="domain" description="Glycine radical" evidence="4">
    <location>
        <begin position="681"/>
        <end position="808"/>
    </location>
</feature>
<dbReference type="InterPro" id="IPR001150">
    <property type="entry name" value="Gly_radical"/>
</dbReference>
<dbReference type="AlphaFoldDB" id="A0A9D5JXS6"/>
<organism evidence="6 7">
    <name type="scientific">candidate division KSB3 bacterium</name>
    <dbReference type="NCBI Taxonomy" id="2044937"/>
    <lineage>
        <taxon>Bacteria</taxon>
        <taxon>candidate division KSB3</taxon>
    </lineage>
</organism>
<dbReference type="InterPro" id="IPR004184">
    <property type="entry name" value="PFL_dom"/>
</dbReference>
<sequence>MKEHTKRYKHRMFSEDPALCGERARIITQSYQGSVGKPMVLRRAIALKDILEQMTIFIEKDEQVVGNQASATYKTPIFPEFSIDFLVNELETLEARPYDRFTVDPDVKQVIQDIAPFWKGNTHEDRVISTTNSILPEAFKDAWEEDCFRLNDVLYNSVRKSSGDGHIIPSYDRLLRAGINGVIHEAQEALANLDMQHDVNGFKKKLFLDAVIMVYEAVQQWITRYGQLAAKMARETENPEDMARLNTISAICLHLSHHAPQTFHEALQLTYFIHLLIHIESNGHSVSFGRMDQYLLQYYEHDKQAGKLSDDQALDLIQQLYIKVSRLNKVRPWPETRLKSGAPMFMTVTLGGVTHDGADASNALTYLFLEALRETRLPQPTPILRVHEETPQELLVFSAEILANHGGGLPAFFSDNAFIEALLNMGIPLKEARDYAISGCSEGAIPGKSFSFTGGDCYFNFLKILEIVLHEGVNPRTGWKILPTKQLEDHQGIEDIIAECQRQLAMYMSLIVPLTAVTSATDAELNPTPFTSGTLEYRIQMAADMSEGGGANARYSQTILQGHGTADFANALYALDRLVFQDKMITLREFVEILDHNWEGEQGQLLRNKALKLPKYGNDMPDVDRYAETISEMFAAEAAQYTPWRGGVFGISLQGLTANVPEGETVGATPDGRVAKEALADNVSPHAGTDLQGPTATLKSVSVIDHAKFVNGNIVNLRFHPTSLTNRFHEPDTIRGAKFADLVKGYLVDLKGSQVQFNIVSAETLRKAQADPQAYRDLIVKVAGYSAYFNFLDKGLQDQIIERTEHML</sequence>
<dbReference type="PROSITE" id="PS51149">
    <property type="entry name" value="GLY_RADICAL_2"/>
    <property type="match status" value="1"/>
</dbReference>
<dbReference type="Pfam" id="PF01228">
    <property type="entry name" value="Gly_radical"/>
    <property type="match status" value="1"/>
</dbReference>
<accession>A0A9D5JXS6</accession>
<dbReference type="InterPro" id="IPR051215">
    <property type="entry name" value="GRE"/>
</dbReference>